<dbReference type="GO" id="GO:0006006">
    <property type="term" value="P:glucose metabolic process"/>
    <property type="evidence" value="ECO:0007669"/>
    <property type="project" value="TreeGrafter"/>
</dbReference>
<sequence length="292" mass="33105">MEAYIDDYFCDIQHLGSRLLSILRTMEKGLADSSNCIPMLPTYCDIPNRDESGVVLALDFGGTNFRCLLLRLDHGLVSESRQKSRFVDPKTPTGDELFGILADFTSEFLKNNINFFGQAFPEQLNTGFTFSFAMNQHSLASGQLIQWSKEFIASGVIGYDVADLLQSIIEHKDAKIGVIIGTGTNAAYRERSDDIVKIKKKMNEQGSSQEQVLDHILINMEWGGYDGFHNTEADLIVLDKTQHVGDERFEKKTSGMYLPMIARESIRNWIDNRWIFQNYGGKSANDLFEEWD</sequence>
<evidence type="ECO:0000256" key="4">
    <source>
        <dbReference type="ARBA" id="ARBA00044613"/>
    </source>
</evidence>
<dbReference type="PROSITE" id="PS51748">
    <property type="entry name" value="HEXOKINASE_2"/>
    <property type="match status" value="1"/>
</dbReference>
<feature type="non-terminal residue" evidence="8">
    <location>
        <position position="292"/>
    </location>
</feature>
<proteinExistence type="inferred from homology"/>
<comment type="similarity">
    <text evidence="6">Belongs to the hexokinase family.</text>
</comment>
<protein>
    <recommendedName>
        <fullName evidence="6">Phosphotransferase</fullName>
        <ecNumber evidence="6">2.7.1.-</ecNumber>
    </recommendedName>
</protein>
<evidence type="ECO:0000256" key="3">
    <source>
        <dbReference type="ARBA" id="ARBA00023152"/>
    </source>
</evidence>
<dbReference type="GO" id="GO:0006096">
    <property type="term" value="P:glycolytic process"/>
    <property type="evidence" value="ECO:0007669"/>
    <property type="project" value="UniProtKB-KW"/>
</dbReference>
<dbReference type="InterPro" id="IPR043129">
    <property type="entry name" value="ATPase_NBD"/>
</dbReference>
<dbReference type="SUPFAM" id="SSF53067">
    <property type="entry name" value="Actin-like ATPase domain"/>
    <property type="match status" value="2"/>
</dbReference>
<dbReference type="GO" id="GO:0004340">
    <property type="term" value="F:glucokinase activity"/>
    <property type="evidence" value="ECO:0007669"/>
    <property type="project" value="TreeGrafter"/>
</dbReference>
<evidence type="ECO:0000256" key="6">
    <source>
        <dbReference type="RuleBase" id="RU362007"/>
    </source>
</evidence>
<comment type="catalytic activity">
    <reaction evidence="5">
        <text>D-fructose + ATP = D-fructose 6-phosphate + ADP + H(+)</text>
        <dbReference type="Rhea" id="RHEA:16125"/>
        <dbReference type="ChEBI" id="CHEBI:15378"/>
        <dbReference type="ChEBI" id="CHEBI:30616"/>
        <dbReference type="ChEBI" id="CHEBI:37721"/>
        <dbReference type="ChEBI" id="CHEBI:61527"/>
        <dbReference type="ChEBI" id="CHEBI:456216"/>
        <dbReference type="EC" id="2.7.1.1"/>
    </reaction>
    <physiologicalReaction direction="left-to-right" evidence="5">
        <dbReference type="Rhea" id="RHEA:16126"/>
    </physiologicalReaction>
</comment>
<keyword evidence="6" id="KW-0547">Nucleotide-binding</keyword>
<accession>A0A5J4V6D4</accession>
<dbReference type="PRINTS" id="PR00475">
    <property type="entry name" value="HEXOKINASE"/>
</dbReference>
<dbReference type="InterPro" id="IPR001312">
    <property type="entry name" value="Hexokinase"/>
</dbReference>
<evidence type="ECO:0000256" key="1">
    <source>
        <dbReference type="ARBA" id="ARBA00004888"/>
    </source>
</evidence>
<organism evidence="8 9">
    <name type="scientific">Streblomastix strix</name>
    <dbReference type="NCBI Taxonomy" id="222440"/>
    <lineage>
        <taxon>Eukaryota</taxon>
        <taxon>Metamonada</taxon>
        <taxon>Preaxostyla</taxon>
        <taxon>Oxymonadida</taxon>
        <taxon>Streblomastigidae</taxon>
        <taxon>Streblomastix</taxon>
    </lineage>
</organism>
<comment type="pathway">
    <text evidence="2">Carbohydrate metabolism; hexose metabolism.</text>
</comment>
<dbReference type="GO" id="GO:0005739">
    <property type="term" value="C:mitochondrion"/>
    <property type="evidence" value="ECO:0007669"/>
    <property type="project" value="TreeGrafter"/>
</dbReference>
<dbReference type="GO" id="GO:0008865">
    <property type="term" value="F:fructokinase activity"/>
    <property type="evidence" value="ECO:0007669"/>
    <property type="project" value="TreeGrafter"/>
</dbReference>
<keyword evidence="6 8" id="KW-0418">Kinase</keyword>
<dbReference type="GO" id="GO:0005536">
    <property type="term" value="F:D-glucose binding"/>
    <property type="evidence" value="ECO:0007669"/>
    <property type="project" value="InterPro"/>
</dbReference>
<evidence type="ECO:0000313" key="9">
    <source>
        <dbReference type="Proteomes" id="UP000324800"/>
    </source>
</evidence>
<dbReference type="GO" id="GO:0001678">
    <property type="term" value="P:intracellular glucose homeostasis"/>
    <property type="evidence" value="ECO:0007669"/>
    <property type="project" value="InterPro"/>
</dbReference>
<feature type="domain" description="Hexokinase N-terminal" evidence="7">
    <location>
        <begin position="22"/>
        <end position="178"/>
    </location>
</feature>
<dbReference type="GO" id="GO:0005829">
    <property type="term" value="C:cytosol"/>
    <property type="evidence" value="ECO:0007669"/>
    <property type="project" value="TreeGrafter"/>
</dbReference>
<evidence type="ECO:0000313" key="8">
    <source>
        <dbReference type="EMBL" id="KAA6378426.1"/>
    </source>
</evidence>
<dbReference type="InterPro" id="IPR022672">
    <property type="entry name" value="Hexokinase_N"/>
</dbReference>
<dbReference type="AlphaFoldDB" id="A0A5J4V6D4"/>
<evidence type="ECO:0000259" key="7">
    <source>
        <dbReference type="Pfam" id="PF00349"/>
    </source>
</evidence>
<name>A0A5J4V6D4_9EUKA</name>
<keyword evidence="3 6" id="KW-0324">Glycolysis</keyword>
<comment type="catalytic activity">
    <reaction evidence="4">
        <text>a D-hexose + ATP = a D-hexose 6-phosphate + ADP + H(+)</text>
        <dbReference type="Rhea" id="RHEA:22740"/>
        <dbReference type="ChEBI" id="CHEBI:4194"/>
        <dbReference type="ChEBI" id="CHEBI:15378"/>
        <dbReference type="ChEBI" id="CHEBI:30616"/>
        <dbReference type="ChEBI" id="CHEBI:229467"/>
        <dbReference type="ChEBI" id="CHEBI:456216"/>
        <dbReference type="EC" id="2.7.1.1"/>
    </reaction>
    <physiologicalReaction direction="left-to-right" evidence="4">
        <dbReference type="Rhea" id="RHEA:22741"/>
    </physiologicalReaction>
</comment>
<dbReference type="EMBL" id="SNRW01009151">
    <property type="protein sequence ID" value="KAA6378426.1"/>
    <property type="molecule type" value="Genomic_DNA"/>
</dbReference>
<dbReference type="EC" id="2.7.1.-" evidence="6"/>
<dbReference type="Proteomes" id="UP000324800">
    <property type="component" value="Unassembled WGS sequence"/>
</dbReference>
<keyword evidence="6" id="KW-0808">Transferase</keyword>
<comment type="pathway">
    <text evidence="1">Carbohydrate degradation; glycolysis; D-glyceraldehyde 3-phosphate and glycerone phosphate from D-glucose: step 1/4.</text>
</comment>
<keyword evidence="6" id="KW-0067">ATP-binding</keyword>
<dbReference type="PANTHER" id="PTHR19443:SF16">
    <property type="entry name" value="HEXOKINASE TYPE 1-RELATED"/>
    <property type="match status" value="1"/>
</dbReference>
<reference evidence="8 9" key="1">
    <citation type="submission" date="2019-03" db="EMBL/GenBank/DDBJ databases">
        <title>Single cell metagenomics reveals metabolic interactions within the superorganism composed of flagellate Streblomastix strix and complex community of Bacteroidetes bacteria on its surface.</title>
        <authorList>
            <person name="Treitli S.C."/>
            <person name="Kolisko M."/>
            <person name="Husnik F."/>
            <person name="Keeling P."/>
            <person name="Hampl V."/>
        </authorList>
    </citation>
    <scope>NUCLEOTIDE SEQUENCE [LARGE SCALE GENOMIC DNA]</scope>
    <source>
        <strain evidence="8">ST1C</strain>
    </source>
</reference>
<evidence type="ECO:0000256" key="2">
    <source>
        <dbReference type="ARBA" id="ARBA00005028"/>
    </source>
</evidence>
<evidence type="ECO:0000256" key="5">
    <source>
        <dbReference type="ARBA" id="ARBA00047905"/>
    </source>
</evidence>
<dbReference type="Gene3D" id="3.30.420.40">
    <property type="match status" value="1"/>
</dbReference>
<dbReference type="GO" id="GO:0005524">
    <property type="term" value="F:ATP binding"/>
    <property type="evidence" value="ECO:0007669"/>
    <property type="project" value="UniProtKB-UniRule"/>
</dbReference>
<dbReference type="PANTHER" id="PTHR19443">
    <property type="entry name" value="HEXOKINASE"/>
    <property type="match status" value="1"/>
</dbReference>
<gene>
    <name evidence="8" type="ORF">EZS28_026047</name>
</gene>
<dbReference type="Pfam" id="PF00349">
    <property type="entry name" value="Hexokinase_1"/>
    <property type="match status" value="1"/>
</dbReference>
<dbReference type="OrthoDB" id="419537at2759"/>
<comment type="caution">
    <text evidence="8">The sequence shown here is derived from an EMBL/GenBank/DDBJ whole genome shotgun (WGS) entry which is preliminary data.</text>
</comment>